<feature type="transmembrane region" description="Helical" evidence="5">
    <location>
        <begin position="6"/>
        <end position="29"/>
    </location>
</feature>
<protein>
    <submittedName>
        <fullName evidence="7">7TM GPCR serpentine receptor class x (Srx) domain-containing protein</fullName>
    </submittedName>
</protein>
<evidence type="ECO:0000256" key="5">
    <source>
        <dbReference type="SAM" id="Phobius"/>
    </source>
</evidence>
<keyword evidence="3 5" id="KW-1133">Transmembrane helix</keyword>
<dbReference type="Gene3D" id="1.20.1070.10">
    <property type="entry name" value="Rhodopsin 7-helix transmembrane proteins"/>
    <property type="match status" value="1"/>
</dbReference>
<comment type="subcellular location">
    <subcellularLocation>
        <location evidence="1">Membrane</location>
    </subcellularLocation>
</comment>
<evidence type="ECO:0000313" key="7">
    <source>
        <dbReference type="WBParaSite" id="nRc.2.0.1.t31214-RA"/>
    </source>
</evidence>
<organism evidence="6 7">
    <name type="scientific">Romanomermis culicivorax</name>
    <name type="common">Nematode worm</name>
    <dbReference type="NCBI Taxonomy" id="13658"/>
    <lineage>
        <taxon>Eukaryota</taxon>
        <taxon>Metazoa</taxon>
        <taxon>Ecdysozoa</taxon>
        <taxon>Nematoda</taxon>
        <taxon>Enoplea</taxon>
        <taxon>Dorylaimia</taxon>
        <taxon>Mermithida</taxon>
        <taxon>Mermithoidea</taxon>
        <taxon>Mermithidae</taxon>
        <taxon>Romanomermis</taxon>
    </lineage>
</organism>
<dbReference type="PROSITE" id="PS00237">
    <property type="entry name" value="G_PROTEIN_RECEP_F1_1"/>
    <property type="match status" value="1"/>
</dbReference>
<keyword evidence="6" id="KW-1185">Reference proteome</keyword>
<dbReference type="Proteomes" id="UP000887565">
    <property type="component" value="Unplaced"/>
</dbReference>
<feature type="transmembrane region" description="Helical" evidence="5">
    <location>
        <begin position="50"/>
        <end position="71"/>
    </location>
</feature>
<accession>A0A915JYR3</accession>
<name>A0A915JYR3_ROMCU</name>
<evidence type="ECO:0000256" key="4">
    <source>
        <dbReference type="ARBA" id="ARBA00023136"/>
    </source>
</evidence>
<dbReference type="GO" id="GO:0016020">
    <property type="term" value="C:membrane"/>
    <property type="evidence" value="ECO:0007669"/>
    <property type="project" value="UniProtKB-SubCell"/>
</dbReference>
<proteinExistence type="predicted"/>
<dbReference type="GO" id="GO:0004930">
    <property type="term" value="F:G protein-coupled receptor activity"/>
    <property type="evidence" value="ECO:0007669"/>
    <property type="project" value="InterPro"/>
</dbReference>
<dbReference type="CDD" id="cd00637">
    <property type="entry name" value="7tm_classA_rhodopsin-like"/>
    <property type="match status" value="1"/>
</dbReference>
<keyword evidence="2 5" id="KW-0812">Transmembrane</keyword>
<dbReference type="Pfam" id="PF00001">
    <property type="entry name" value="7tm_1"/>
    <property type="match status" value="1"/>
</dbReference>
<dbReference type="WBParaSite" id="nRc.2.0.1.t31214-RA">
    <property type="protein sequence ID" value="nRc.2.0.1.t31214-RA"/>
    <property type="gene ID" value="nRc.2.0.1.g31214"/>
</dbReference>
<dbReference type="AlphaFoldDB" id="A0A915JYR3"/>
<evidence type="ECO:0000256" key="1">
    <source>
        <dbReference type="ARBA" id="ARBA00004370"/>
    </source>
</evidence>
<evidence type="ECO:0000256" key="3">
    <source>
        <dbReference type="ARBA" id="ARBA00022989"/>
    </source>
</evidence>
<reference evidence="7" key="1">
    <citation type="submission" date="2022-11" db="UniProtKB">
        <authorList>
            <consortium name="WormBaseParasite"/>
        </authorList>
    </citation>
    <scope>IDENTIFICATION</scope>
</reference>
<evidence type="ECO:0000256" key="2">
    <source>
        <dbReference type="ARBA" id="ARBA00022692"/>
    </source>
</evidence>
<sequence>MDSKGQWCFITGFLVLMCTVGGVISQPLLSINRYFAMFHPEKSKKFLKKPFCICIVMGIYVLSFFSAYSFVPFDEYGRFEEMDINFDEFFEDERNLLGNFWWLSQKCLQHKSCWYIRPVKLCNVHANAAL</sequence>
<dbReference type="SUPFAM" id="SSF81321">
    <property type="entry name" value="Family A G protein-coupled receptor-like"/>
    <property type="match status" value="1"/>
</dbReference>
<dbReference type="InterPro" id="IPR000276">
    <property type="entry name" value="GPCR_Rhodpsn"/>
</dbReference>
<keyword evidence="4 5" id="KW-0472">Membrane</keyword>
<evidence type="ECO:0000313" key="6">
    <source>
        <dbReference type="Proteomes" id="UP000887565"/>
    </source>
</evidence>